<dbReference type="SUPFAM" id="SSF51126">
    <property type="entry name" value="Pectin lyase-like"/>
    <property type="match status" value="2"/>
</dbReference>
<evidence type="ECO:0000313" key="5">
    <source>
        <dbReference type="EMBL" id="OXM85843.1"/>
    </source>
</evidence>
<dbReference type="InterPro" id="IPR006626">
    <property type="entry name" value="PbH1"/>
</dbReference>
<proteinExistence type="predicted"/>
<comment type="caution">
    <text evidence="5">The sequence shown here is derived from an EMBL/GenBank/DDBJ whole genome shotgun (WGS) entry which is preliminary data.</text>
</comment>
<dbReference type="Proteomes" id="UP000215509">
    <property type="component" value="Unassembled WGS sequence"/>
</dbReference>
<keyword evidence="2" id="KW-0812">Transmembrane</keyword>
<dbReference type="InterPro" id="IPR024535">
    <property type="entry name" value="RHGA/B-epi-like_pectate_lyase"/>
</dbReference>
<dbReference type="Gene3D" id="2.160.20.10">
    <property type="entry name" value="Single-stranded right-handed beta-helix, Pectin lyase-like"/>
    <property type="match status" value="2"/>
</dbReference>
<keyword evidence="2" id="KW-0472">Membrane</keyword>
<dbReference type="InterPro" id="IPR011050">
    <property type="entry name" value="Pectin_lyase_fold/virulence"/>
</dbReference>
<dbReference type="OrthoDB" id="2496562at2"/>
<dbReference type="InterPro" id="IPR012334">
    <property type="entry name" value="Pectin_lyas_fold"/>
</dbReference>
<dbReference type="PANTHER" id="PTHR22990">
    <property type="entry name" value="F-BOX ONLY PROTEIN"/>
    <property type="match status" value="1"/>
</dbReference>
<keyword evidence="2" id="KW-1133">Transmembrane helix</keyword>
<dbReference type="PROSITE" id="PS51318">
    <property type="entry name" value="TAT"/>
    <property type="match status" value="1"/>
</dbReference>
<feature type="domain" description="Periplasmic copper-binding protein NosD beta helix" evidence="3">
    <location>
        <begin position="306"/>
        <end position="432"/>
    </location>
</feature>
<name>A0A229URA4_9BACL</name>
<dbReference type="AlphaFoldDB" id="A0A229URA4"/>
<dbReference type="InterPro" id="IPR007742">
    <property type="entry name" value="NosD_dom"/>
</dbReference>
<keyword evidence="6" id="KW-1185">Reference proteome</keyword>
<evidence type="ECO:0000313" key="6">
    <source>
        <dbReference type="Proteomes" id="UP000215509"/>
    </source>
</evidence>
<organism evidence="5 6">
    <name type="scientific">Paenibacillus rigui</name>
    <dbReference type="NCBI Taxonomy" id="554312"/>
    <lineage>
        <taxon>Bacteria</taxon>
        <taxon>Bacillati</taxon>
        <taxon>Bacillota</taxon>
        <taxon>Bacilli</taxon>
        <taxon>Bacillales</taxon>
        <taxon>Paenibacillaceae</taxon>
        <taxon>Paenibacillus</taxon>
    </lineage>
</organism>
<evidence type="ECO:0000259" key="3">
    <source>
        <dbReference type="Pfam" id="PF05048"/>
    </source>
</evidence>
<evidence type="ECO:0000256" key="2">
    <source>
        <dbReference type="SAM" id="Phobius"/>
    </source>
</evidence>
<dbReference type="RefSeq" id="WP_094014994.1">
    <property type="nucleotide sequence ID" value="NZ_NMQW01000017.1"/>
</dbReference>
<evidence type="ECO:0000256" key="1">
    <source>
        <dbReference type="ARBA" id="ARBA00022737"/>
    </source>
</evidence>
<reference evidence="5 6" key="1">
    <citation type="submission" date="2017-07" db="EMBL/GenBank/DDBJ databases">
        <title>Genome sequencing and assembly of Paenibacillus rigui.</title>
        <authorList>
            <person name="Mayilraj S."/>
        </authorList>
    </citation>
    <scope>NUCLEOTIDE SEQUENCE [LARGE SCALE GENOMIC DNA]</scope>
    <source>
        <strain evidence="5 6">JCM 16352</strain>
    </source>
</reference>
<dbReference type="PANTHER" id="PTHR22990:SF15">
    <property type="entry name" value="F-BOX ONLY PROTEIN 10"/>
    <property type="match status" value="1"/>
</dbReference>
<feature type="transmembrane region" description="Helical" evidence="2">
    <location>
        <begin position="20"/>
        <end position="39"/>
    </location>
</feature>
<keyword evidence="1" id="KW-0677">Repeat</keyword>
<dbReference type="GO" id="GO:0006511">
    <property type="term" value="P:ubiquitin-dependent protein catabolic process"/>
    <property type="evidence" value="ECO:0007669"/>
    <property type="project" value="TreeGrafter"/>
</dbReference>
<evidence type="ECO:0008006" key="7">
    <source>
        <dbReference type="Google" id="ProtNLM"/>
    </source>
</evidence>
<dbReference type="EMBL" id="NMQW01000017">
    <property type="protein sequence ID" value="OXM85843.1"/>
    <property type="molecule type" value="Genomic_DNA"/>
</dbReference>
<accession>A0A229URA4</accession>
<sequence>MQTRETHADAADKPMTRRQLLASMGAAGALFAIGAGFTGETAYAASSTKPVTSSIPFYNVKDFGASGTGRLDDDDTAYIQSAINAAASSGGTVYFPPGKYVIRSTIFVKSKVHLLGDGAEATVLKAEADNLQMLLFGGSASHCSIEGFTFEGIGVPNGTLFSAVEKGVTIFEASHIAIHRCVFKYITNALCLTRADHVSITGCTFTFILGSDSLYEGYGIVVEGGSNHTIIGNHFKNVYRNCIYVTAGSTYSIIASNVMEQCKDSAILLSSKLTSCAHHLIQGNMISAAGLGSTETSSSYGIRLKDACSFNTVTGNVISQPASGGIQLDAEENAGDDKPYGNAVTGNTIDAAVRGIAVLNGDGNSIKSNEVRRAEIGVLIDTIGEGSGSLAKGNVVMNNSLFQCSTAAIKLGSARCQSNSVFGNAGSGNAEGLKDSGTDTATSGF</sequence>
<dbReference type="InterPro" id="IPR006311">
    <property type="entry name" value="TAT_signal"/>
</dbReference>
<gene>
    <name evidence="5" type="ORF">CF651_11440</name>
</gene>
<dbReference type="SMART" id="SM00710">
    <property type="entry name" value="PbH1"/>
    <property type="match status" value="10"/>
</dbReference>
<protein>
    <recommendedName>
        <fullName evidence="7">Pectate lyase superfamily protein domain-containing protein</fullName>
    </recommendedName>
</protein>
<dbReference type="Pfam" id="PF05048">
    <property type="entry name" value="NosD"/>
    <property type="match status" value="1"/>
</dbReference>
<feature type="domain" description="Rhamnogalacturonase A/B/Epimerase-like pectate lyase" evidence="4">
    <location>
        <begin position="57"/>
        <end position="264"/>
    </location>
</feature>
<evidence type="ECO:0000259" key="4">
    <source>
        <dbReference type="Pfam" id="PF12708"/>
    </source>
</evidence>
<dbReference type="InterPro" id="IPR051550">
    <property type="entry name" value="SCF-Subunits/Alg-Epimerases"/>
</dbReference>
<dbReference type="Pfam" id="PF12708">
    <property type="entry name" value="Pect-lyase_RHGA_epim"/>
    <property type="match status" value="1"/>
</dbReference>